<dbReference type="EMBL" id="JAGGMR010000001">
    <property type="protein sequence ID" value="MBP2193851.1"/>
    <property type="molecule type" value="Genomic_DNA"/>
</dbReference>
<organism evidence="2 3">
    <name type="scientific">Nocardia goodfellowii</name>
    <dbReference type="NCBI Taxonomy" id="882446"/>
    <lineage>
        <taxon>Bacteria</taxon>
        <taxon>Bacillati</taxon>
        <taxon>Actinomycetota</taxon>
        <taxon>Actinomycetes</taxon>
        <taxon>Mycobacteriales</taxon>
        <taxon>Nocardiaceae</taxon>
        <taxon>Nocardia</taxon>
    </lineage>
</organism>
<dbReference type="InterPro" id="IPR057746">
    <property type="entry name" value="CpnT-like_N"/>
</dbReference>
<dbReference type="Proteomes" id="UP001519325">
    <property type="component" value="Unassembled WGS sequence"/>
</dbReference>
<evidence type="ECO:0000313" key="3">
    <source>
        <dbReference type="Proteomes" id="UP001519325"/>
    </source>
</evidence>
<reference evidence="2 3" key="1">
    <citation type="submission" date="2021-03" db="EMBL/GenBank/DDBJ databases">
        <title>Sequencing the genomes of 1000 actinobacteria strains.</title>
        <authorList>
            <person name="Klenk H.-P."/>
        </authorList>
    </citation>
    <scope>NUCLEOTIDE SEQUENCE [LARGE SCALE GENOMIC DNA]</scope>
    <source>
        <strain evidence="2 3">DSM 45516</strain>
    </source>
</reference>
<dbReference type="Pfam" id="PF25547">
    <property type="entry name" value="WXG100_2"/>
    <property type="match status" value="1"/>
</dbReference>
<gene>
    <name evidence="2" type="ORF">BJ987_006752</name>
</gene>
<comment type="caution">
    <text evidence="2">The sequence shown here is derived from an EMBL/GenBank/DDBJ whole genome shotgun (WGS) entry which is preliminary data.</text>
</comment>
<keyword evidence="3" id="KW-1185">Reference proteome</keyword>
<dbReference type="RefSeq" id="WP_209897052.1">
    <property type="nucleotide sequence ID" value="NZ_JAGGMR010000001.1"/>
</dbReference>
<evidence type="ECO:0000313" key="2">
    <source>
        <dbReference type="EMBL" id="MBP2193851.1"/>
    </source>
</evidence>
<name>A0ABS4QQ68_9NOCA</name>
<evidence type="ECO:0000259" key="1">
    <source>
        <dbReference type="Pfam" id="PF25547"/>
    </source>
</evidence>
<proteinExistence type="predicted"/>
<feature type="domain" description="Outer membrane channel protein CpnT-like N-terminal" evidence="1">
    <location>
        <begin position="137"/>
        <end position="255"/>
    </location>
</feature>
<protein>
    <submittedName>
        <fullName evidence="2">Uncharacterized protein YukE</fullName>
    </submittedName>
</protein>
<sequence length="303" mass="31409">MPFNDTAAPESNDLIDENVDHNKAYGYDDKALLPRINSDGAEPGLLKATPLGDAWEGIGLLKEAANGEDPVRNLYGAALKASGVAVAVTDVLEYRQRMAMGVPLAKFDPFNIVGSLLMGWMLDNVEPLRKALDSVTGNPDMVKAYSKSWESISETLTKAAETWNTELEKDVSEWAGAAGSAYKTKADAFMADIEAQSSLASSLAKVNAALGDMVEGVRGVVVELLNWLAGVLVEAAAIIIATGGTASPAVVARAVFSISGAGTKLSAILAAAAKEASTMVGLVPKVIQAVQGASEAGIRSASA</sequence>
<accession>A0ABS4QQ68</accession>